<dbReference type="AlphaFoldDB" id="A0AAJ1SYM8"/>
<keyword evidence="2" id="KW-1185">Reference proteome</keyword>
<dbReference type="EMBL" id="JAUSUC010000001">
    <property type="protein sequence ID" value="MDQ0213746.1"/>
    <property type="molecule type" value="Genomic_DNA"/>
</dbReference>
<reference evidence="1" key="1">
    <citation type="submission" date="2023-07" db="EMBL/GenBank/DDBJ databases">
        <title>Genomic Encyclopedia of Type Strains, Phase IV (KMG-IV): sequencing the most valuable type-strain genomes for metagenomic binning, comparative biology and taxonomic classification.</title>
        <authorList>
            <person name="Goeker M."/>
        </authorList>
    </citation>
    <scope>NUCLEOTIDE SEQUENCE</scope>
    <source>
        <strain evidence="1">DSM 23947</strain>
    </source>
</reference>
<dbReference type="InterPro" id="IPR005500">
    <property type="entry name" value="DUF309"/>
</dbReference>
<dbReference type="PANTHER" id="PTHR34796">
    <property type="entry name" value="EXPRESSED PROTEIN"/>
    <property type="match status" value="1"/>
</dbReference>
<name>A0AAJ1SYM8_9BACI</name>
<gene>
    <name evidence="1" type="ORF">J2S13_000140</name>
</gene>
<dbReference type="Proteomes" id="UP001237207">
    <property type="component" value="Unassembled WGS sequence"/>
</dbReference>
<dbReference type="SUPFAM" id="SSF140663">
    <property type="entry name" value="TTHA0068-like"/>
    <property type="match status" value="1"/>
</dbReference>
<accession>A0AAJ1SYM8</accession>
<sequence length="176" mass="21021">MYVESYPQAYIEYLVHFHSDYDYFECHEQLEDYWKEHANTQRDSIWVGLIQVAVALYHQRRENFVGAYKLMKKALVQFNGKMNETEQLGIDHSSWVKLLNERLVEMKNYIEYTPLWIPFNNQQIVAICQAACSRLNLIWKSNVNPSYKIIHFHKLRDRSDVIKARAHALAERKVLL</sequence>
<dbReference type="GO" id="GO:0016787">
    <property type="term" value="F:hydrolase activity"/>
    <property type="evidence" value="ECO:0007669"/>
    <property type="project" value="UniProtKB-KW"/>
</dbReference>
<organism evidence="1 2">
    <name type="scientific">Oikeobacillus pervagus</name>
    <dbReference type="NCBI Taxonomy" id="1325931"/>
    <lineage>
        <taxon>Bacteria</taxon>
        <taxon>Bacillati</taxon>
        <taxon>Bacillota</taxon>
        <taxon>Bacilli</taxon>
        <taxon>Bacillales</taxon>
        <taxon>Bacillaceae</taxon>
        <taxon>Oikeobacillus</taxon>
    </lineage>
</organism>
<evidence type="ECO:0000313" key="2">
    <source>
        <dbReference type="Proteomes" id="UP001237207"/>
    </source>
</evidence>
<dbReference type="Pfam" id="PF03745">
    <property type="entry name" value="DUF309"/>
    <property type="match status" value="1"/>
</dbReference>
<dbReference type="InterPro" id="IPR023203">
    <property type="entry name" value="TTHA0068_sf"/>
</dbReference>
<dbReference type="Gene3D" id="1.10.3450.10">
    <property type="entry name" value="TTHA0068-like"/>
    <property type="match status" value="1"/>
</dbReference>
<proteinExistence type="predicted"/>
<keyword evidence="1" id="KW-0378">Hydrolase</keyword>
<comment type="caution">
    <text evidence="1">The sequence shown here is derived from an EMBL/GenBank/DDBJ whole genome shotgun (WGS) entry which is preliminary data.</text>
</comment>
<dbReference type="PANTHER" id="PTHR34796:SF1">
    <property type="entry name" value="EXPRESSED PROTEIN"/>
    <property type="match status" value="1"/>
</dbReference>
<dbReference type="RefSeq" id="WP_307255734.1">
    <property type="nucleotide sequence ID" value="NZ_JAUSUC010000001.1"/>
</dbReference>
<evidence type="ECO:0000313" key="1">
    <source>
        <dbReference type="EMBL" id="MDQ0213746.1"/>
    </source>
</evidence>
<protein>
    <submittedName>
        <fullName evidence="1">Metal-dependent hydrolase</fullName>
    </submittedName>
</protein>